<evidence type="ECO:0000313" key="8">
    <source>
        <dbReference type="EMBL" id="GFH20842.1"/>
    </source>
</evidence>
<keyword evidence="4" id="KW-1133">Transmembrane helix</keyword>
<evidence type="ECO:0000256" key="5">
    <source>
        <dbReference type="ARBA" id="ARBA00023136"/>
    </source>
</evidence>
<dbReference type="GO" id="GO:0000166">
    <property type="term" value="F:nucleotide binding"/>
    <property type="evidence" value="ECO:0007669"/>
    <property type="project" value="UniProtKB-KW"/>
</dbReference>
<evidence type="ECO:0000259" key="7">
    <source>
        <dbReference type="PROSITE" id="PS50125"/>
    </source>
</evidence>
<dbReference type="Gene3D" id="3.30.70.1230">
    <property type="entry name" value="Nucleotide cyclase"/>
    <property type="match status" value="1"/>
</dbReference>
<comment type="caution">
    <text evidence="8">The sequence shown here is derived from an EMBL/GenBank/DDBJ whole genome shotgun (WGS) entry which is preliminary data.</text>
</comment>
<dbReference type="PANTHER" id="PTHR11920:SF335">
    <property type="entry name" value="GUANYLATE CYCLASE"/>
    <property type="match status" value="1"/>
</dbReference>
<evidence type="ECO:0000256" key="2">
    <source>
        <dbReference type="ARBA" id="ARBA00022692"/>
    </source>
</evidence>
<keyword evidence="5" id="KW-0472">Membrane</keyword>
<dbReference type="InterPro" id="IPR029787">
    <property type="entry name" value="Nucleotide_cyclase"/>
</dbReference>
<dbReference type="Pfam" id="PF00211">
    <property type="entry name" value="Guanylate_cyc"/>
    <property type="match status" value="1"/>
</dbReference>
<keyword evidence="3" id="KW-0547">Nucleotide-binding</keyword>
<keyword evidence="2" id="KW-0812">Transmembrane</keyword>
<dbReference type="GO" id="GO:0035556">
    <property type="term" value="P:intracellular signal transduction"/>
    <property type="evidence" value="ECO:0007669"/>
    <property type="project" value="InterPro"/>
</dbReference>
<dbReference type="InterPro" id="IPR050401">
    <property type="entry name" value="Cyclic_nucleotide_synthase"/>
</dbReference>
<evidence type="ECO:0000256" key="6">
    <source>
        <dbReference type="ARBA" id="ARBA00023239"/>
    </source>
</evidence>
<dbReference type="PANTHER" id="PTHR11920">
    <property type="entry name" value="GUANYLYL CYCLASE"/>
    <property type="match status" value="1"/>
</dbReference>
<feature type="non-terminal residue" evidence="8">
    <location>
        <position position="155"/>
    </location>
</feature>
<protein>
    <submittedName>
        <fullName evidence="8">Guanylate cyclase domain-containing protein</fullName>
    </submittedName>
</protein>
<dbReference type="InterPro" id="IPR001054">
    <property type="entry name" value="A/G_cyclase"/>
</dbReference>
<keyword evidence="9" id="KW-1185">Reference proteome</keyword>
<dbReference type="CDD" id="cd07302">
    <property type="entry name" value="CHD"/>
    <property type="match status" value="1"/>
</dbReference>
<reference evidence="8 9" key="1">
    <citation type="submission" date="2020-02" db="EMBL/GenBank/DDBJ databases">
        <title>Draft genome sequence of Haematococcus lacustris strain NIES-144.</title>
        <authorList>
            <person name="Morimoto D."/>
            <person name="Nakagawa S."/>
            <person name="Yoshida T."/>
            <person name="Sawayama S."/>
        </authorList>
    </citation>
    <scope>NUCLEOTIDE SEQUENCE [LARGE SCALE GENOMIC DNA]</scope>
    <source>
        <strain evidence="8 9">NIES-144</strain>
    </source>
</reference>
<dbReference type="SUPFAM" id="SSF55073">
    <property type="entry name" value="Nucleotide cyclase"/>
    <property type="match status" value="1"/>
</dbReference>
<comment type="subcellular location">
    <subcellularLocation>
        <location evidence="1">Membrane</location>
    </subcellularLocation>
</comment>
<dbReference type="PROSITE" id="PS50125">
    <property type="entry name" value="GUANYLATE_CYCLASE_2"/>
    <property type="match status" value="1"/>
</dbReference>
<sequence length="155" mass="16574">MLSLDRLSLDGLPQLTRRDVMELATMHEEVSILFTDIQTIVDPTVGILGPAPMLLQDCYMVCAGLFDRSERTSGNCKNGSPAKNGGTLGGHDPAHAQKLLSFGKAMVCTASRVTNPLGEPVQMRVGLHCGPVMSGVVGRRMPRFCLFGDTVNTAS</sequence>
<evidence type="ECO:0000256" key="4">
    <source>
        <dbReference type="ARBA" id="ARBA00022989"/>
    </source>
</evidence>
<dbReference type="GO" id="GO:0007168">
    <property type="term" value="P:receptor guanylyl cyclase signaling pathway"/>
    <property type="evidence" value="ECO:0007669"/>
    <property type="project" value="TreeGrafter"/>
</dbReference>
<dbReference type="GO" id="GO:0004016">
    <property type="term" value="F:adenylate cyclase activity"/>
    <property type="evidence" value="ECO:0007669"/>
    <property type="project" value="TreeGrafter"/>
</dbReference>
<evidence type="ECO:0000313" key="9">
    <source>
        <dbReference type="Proteomes" id="UP000485058"/>
    </source>
</evidence>
<proteinExistence type="predicted"/>
<name>A0A699ZXX2_HAELA</name>
<feature type="domain" description="Guanylate cyclase" evidence="7">
    <location>
        <begin position="31"/>
        <end position="155"/>
    </location>
</feature>
<evidence type="ECO:0000256" key="3">
    <source>
        <dbReference type="ARBA" id="ARBA00022741"/>
    </source>
</evidence>
<dbReference type="GO" id="GO:0005886">
    <property type="term" value="C:plasma membrane"/>
    <property type="evidence" value="ECO:0007669"/>
    <property type="project" value="TreeGrafter"/>
</dbReference>
<keyword evidence="6" id="KW-0456">Lyase</keyword>
<dbReference type="GO" id="GO:0004383">
    <property type="term" value="F:guanylate cyclase activity"/>
    <property type="evidence" value="ECO:0007669"/>
    <property type="project" value="TreeGrafter"/>
</dbReference>
<dbReference type="EMBL" id="BLLF01001708">
    <property type="protein sequence ID" value="GFH20842.1"/>
    <property type="molecule type" value="Genomic_DNA"/>
</dbReference>
<dbReference type="Proteomes" id="UP000485058">
    <property type="component" value="Unassembled WGS sequence"/>
</dbReference>
<dbReference type="AlphaFoldDB" id="A0A699ZXX2"/>
<organism evidence="8 9">
    <name type="scientific">Haematococcus lacustris</name>
    <name type="common">Green alga</name>
    <name type="synonym">Haematococcus pluvialis</name>
    <dbReference type="NCBI Taxonomy" id="44745"/>
    <lineage>
        <taxon>Eukaryota</taxon>
        <taxon>Viridiplantae</taxon>
        <taxon>Chlorophyta</taxon>
        <taxon>core chlorophytes</taxon>
        <taxon>Chlorophyceae</taxon>
        <taxon>CS clade</taxon>
        <taxon>Chlamydomonadales</taxon>
        <taxon>Haematococcaceae</taxon>
        <taxon>Haematococcus</taxon>
    </lineage>
</organism>
<dbReference type="GO" id="GO:0001653">
    <property type="term" value="F:peptide receptor activity"/>
    <property type="evidence" value="ECO:0007669"/>
    <property type="project" value="TreeGrafter"/>
</dbReference>
<accession>A0A699ZXX2</accession>
<gene>
    <name evidence="8" type="ORF">HaLaN_18034</name>
</gene>
<evidence type="ECO:0000256" key="1">
    <source>
        <dbReference type="ARBA" id="ARBA00004370"/>
    </source>
</evidence>